<sequence>MPLPRARLTTLLVITLFGTGTCVPGAGVTDVPNGAGVARTEAARPAPSLTEKPPASSQPSPTSAVLRLLVSDGRAPGAALVSRTPASSRFESAGSGIRRADRFRAGSTTKTLVATVVLQLAAEGRLHLSDTVEHHLPGLVRGHGNDGRRLTLRVLLTHTSGLYDYTAAASAPAPTTPRAALRIALAHAPAPLGSYLYSNTDYVLLGLVVKKVTGRSYAIEATDRIIVPLGLTGTSFPGDRTTLPSPHGRAYTRDPDSGGPPLDVTELDPRPAGAAGELISTLDDLDRFYSALLGGRLLAAPQLRELLDTAATRGAYGLGIYPERLSCGLTVWGHNGRISGSYVRTAITADGRRTLTFRVNTDALADGSLESTERALLEAEFCRSGKARPSNPP</sequence>
<gene>
    <name evidence="1" type="ORF">OG835_15380</name>
</gene>
<evidence type="ECO:0000313" key="2">
    <source>
        <dbReference type="Proteomes" id="UP001348369"/>
    </source>
</evidence>
<dbReference type="EMBL" id="CP109109">
    <property type="protein sequence ID" value="WSB98269.1"/>
    <property type="molecule type" value="Genomic_DNA"/>
</dbReference>
<organism evidence="1 2">
    <name type="scientific">Streptomyces scopuliridis</name>
    <dbReference type="NCBI Taxonomy" id="452529"/>
    <lineage>
        <taxon>Bacteria</taxon>
        <taxon>Bacillati</taxon>
        <taxon>Actinomycetota</taxon>
        <taxon>Actinomycetes</taxon>
        <taxon>Kitasatosporales</taxon>
        <taxon>Streptomycetaceae</taxon>
        <taxon>Streptomyces</taxon>
    </lineage>
</organism>
<keyword evidence="2" id="KW-1185">Reference proteome</keyword>
<dbReference type="Proteomes" id="UP001348369">
    <property type="component" value="Chromosome"/>
</dbReference>
<reference evidence="1" key="1">
    <citation type="submission" date="2022-10" db="EMBL/GenBank/DDBJ databases">
        <title>The complete genomes of actinobacterial strains from the NBC collection.</title>
        <authorList>
            <person name="Joergensen T.S."/>
            <person name="Alvarez Arevalo M."/>
            <person name="Sterndorff E.B."/>
            <person name="Faurdal D."/>
            <person name="Vuksanovic O."/>
            <person name="Mourched A.-S."/>
            <person name="Charusanti P."/>
            <person name="Shaw S."/>
            <person name="Blin K."/>
            <person name="Weber T."/>
        </authorList>
    </citation>
    <scope>NUCLEOTIDE SEQUENCE</scope>
    <source>
        <strain evidence="1">NBC 01771</strain>
    </source>
</reference>
<proteinExistence type="predicted"/>
<accession>A0ACD4ZJA5</accession>
<evidence type="ECO:0000313" key="1">
    <source>
        <dbReference type="EMBL" id="WSB98269.1"/>
    </source>
</evidence>
<name>A0ACD4ZJA5_9ACTN</name>
<protein>
    <submittedName>
        <fullName evidence="1">Beta-lactamase family protein</fullName>
    </submittedName>
</protein>